<dbReference type="Proteomes" id="UP001140234">
    <property type="component" value="Unassembled WGS sequence"/>
</dbReference>
<reference evidence="1" key="1">
    <citation type="submission" date="2022-07" db="EMBL/GenBank/DDBJ databases">
        <title>Phylogenomic reconstructions and comparative analyses of Kickxellomycotina fungi.</title>
        <authorList>
            <person name="Reynolds N.K."/>
            <person name="Stajich J.E."/>
            <person name="Barry K."/>
            <person name="Grigoriev I.V."/>
            <person name="Crous P."/>
            <person name="Smith M.E."/>
        </authorList>
    </citation>
    <scope>NUCLEOTIDE SEQUENCE</scope>
    <source>
        <strain evidence="1">CBS 109366</strain>
    </source>
</reference>
<dbReference type="EC" id="1.1.99.40" evidence="1"/>
<comment type="caution">
    <text evidence="1">The sequence shown here is derived from an EMBL/GenBank/DDBJ whole genome shotgun (WGS) entry which is preliminary data.</text>
</comment>
<proteinExistence type="predicted"/>
<name>A0ACC1JWY5_9FUNG</name>
<sequence length="480" mass="50645">MDSSPSKLNAVAAADVAHFAGLGIEVEDAGSGQLGARYNVDMLGRYAGDASVAVFPASTAQVSQVLAYCNERRIGVVVQGGNTGVPGGAVARRGEVLLSLRAMSSVREVDPVAGVLVADAGCVLADLDAHVQQFGFIVPLDLASRARCMIGGNVSTNAGGLRYLRYGSMHGNVLGLEAVLPDGRILDALSTPKKDAAGYDVKQLFIGAEGSLGVVTAVAIALAPRPRATQLAVLGLRDFASVQRAFVQARHALGETLSAFEFWERRCGELVVEHMGHPSPLAAAHEYAVLVETRGAVERHDAEKMDAFLAALRADGLVAEAQVLRAPDAVAAAWRFRSDMAAAHARSGCMHVYDFSLPPRHQAALRDATRRHLAALGLYGAADSLVTDVTVFGHIGDDNIHLQIVAREFGGAIEDVVEPWLYEWVGGHGGSVAAEHGLGAHKAPFLRYAKSPVVIDTMKALKRLLDPRGIMGPARHICQA</sequence>
<accession>A0ACC1JWY5</accession>
<dbReference type="EMBL" id="JANBUJ010001045">
    <property type="protein sequence ID" value="KAJ2768963.1"/>
    <property type="molecule type" value="Genomic_DNA"/>
</dbReference>
<evidence type="ECO:0000313" key="1">
    <source>
        <dbReference type="EMBL" id="KAJ2768963.1"/>
    </source>
</evidence>
<keyword evidence="2" id="KW-1185">Reference proteome</keyword>
<keyword evidence="1" id="KW-0560">Oxidoreductase</keyword>
<protein>
    <submittedName>
        <fullName evidence="1">D-lactate ferricytochrome c oxidoreductase</fullName>
        <ecNumber evidence="1">1.1.99.40</ecNumber>
    </submittedName>
</protein>
<gene>
    <name evidence="1" type="primary">DLD2_1</name>
    <name evidence="1" type="ORF">IWQ57_003309</name>
</gene>
<evidence type="ECO:0000313" key="2">
    <source>
        <dbReference type="Proteomes" id="UP001140234"/>
    </source>
</evidence>
<organism evidence="1 2">
    <name type="scientific">Coemansia nantahalensis</name>
    <dbReference type="NCBI Taxonomy" id="2789366"/>
    <lineage>
        <taxon>Eukaryota</taxon>
        <taxon>Fungi</taxon>
        <taxon>Fungi incertae sedis</taxon>
        <taxon>Zoopagomycota</taxon>
        <taxon>Kickxellomycotina</taxon>
        <taxon>Kickxellomycetes</taxon>
        <taxon>Kickxellales</taxon>
        <taxon>Kickxellaceae</taxon>
        <taxon>Coemansia</taxon>
    </lineage>
</organism>